<keyword evidence="4" id="KW-1185">Reference proteome</keyword>
<accession>A0A8X8IF55</accession>
<feature type="chain" id="PRO_5036446154" evidence="1">
    <location>
        <begin position="19"/>
        <end position="893"/>
    </location>
</feature>
<evidence type="ECO:0000313" key="4">
    <source>
        <dbReference type="Proteomes" id="UP000198711"/>
    </source>
</evidence>
<gene>
    <name evidence="3" type="ORF">SAMN05444410_10281</name>
</gene>
<name>A0A8X8IF55_9BACT</name>
<feature type="domain" description="PKD" evidence="2">
    <location>
        <begin position="330"/>
        <end position="391"/>
    </location>
</feature>
<evidence type="ECO:0000313" key="3">
    <source>
        <dbReference type="EMBL" id="SDW35375.1"/>
    </source>
</evidence>
<dbReference type="PROSITE" id="PS50093">
    <property type="entry name" value="PKD"/>
    <property type="match status" value="2"/>
</dbReference>
<organism evidence="3 4">
    <name type="scientific">Hydrobacter penzbergensis</name>
    <dbReference type="NCBI Taxonomy" id="1235997"/>
    <lineage>
        <taxon>Bacteria</taxon>
        <taxon>Pseudomonadati</taxon>
        <taxon>Bacteroidota</taxon>
        <taxon>Chitinophagia</taxon>
        <taxon>Chitinophagales</taxon>
        <taxon>Chitinophagaceae</taxon>
        <taxon>Hydrobacter</taxon>
    </lineage>
</organism>
<dbReference type="RefSeq" id="WP_257574684.1">
    <property type="nucleotide sequence ID" value="NZ_FNNO01000002.1"/>
</dbReference>
<evidence type="ECO:0000259" key="2">
    <source>
        <dbReference type="PROSITE" id="PS50093"/>
    </source>
</evidence>
<dbReference type="Pfam" id="PF13585">
    <property type="entry name" value="CHU_C"/>
    <property type="match status" value="1"/>
</dbReference>
<dbReference type="InterPro" id="IPR035986">
    <property type="entry name" value="PKD_dom_sf"/>
</dbReference>
<dbReference type="NCBIfam" id="TIGR04131">
    <property type="entry name" value="Bac_Flav_CTERM"/>
    <property type="match status" value="1"/>
</dbReference>
<dbReference type="SUPFAM" id="SSF49299">
    <property type="entry name" value="PKD domain"/>
    <property type="match status" value="2"/>
</dbReference>
<protein>
    <submittedName>
        <fullName evidence="3">Gliding motility-associated C-terminal domain-containing protein</fullName>
    </submittedName>
</protein>
<keyword evidence="1" id="KW-0732">Signal</keyword>
<feature type="signal peptide" evidence="1">
    <location>
        <begin position="1"/>
        <end position="18"/>
    </location>
</feature>
<evidence type="ECO:0000256" key="1">
    <source>
        <dbReference type="SAM" id="SignalP"/>
    </source>
</evidence>
<dbReference type="Proteomes" id="UP000198711">
    <property type="component" value="Unassembled WGS sequence"/>
</dbReference>
<proteinExistence type="predicted"/>
<dbReference type="EMBL" id="FNNO01000002">
    <property type="protein sequence ID" value="SDW35375.1"/>
    <property type="molecule type" value="Genomic_DNA"/>
</dbReference>
<dbReference type="InterPro" id="IPR000601">
    <property type="entry name" value="PKD_dom"/>
</dbReference>
<dbReference type="CDD" id="cd00146">
    <property type="entry name" value="PKD"/>
    <property type="match status" value="1"/>
</dbReference>
<reference evidence="3 4" key="1">
    <citation type="submission" date="2016-10" db="EMBL/GenBank/DDBJ databases">
        <authorList>
            <person name="Varghese N."/>
            <person name="Submissions S."/>
        </authorList>
    </citation>
    <scope>NUCLEOTIDE SEQUENCE [LARGE SCALE GENOMIC DNA]</scope>
    <source>
        <strain evidence="3 4">DSM 25353</strain>
    </source>
</reference>
<sequence>MKKILVFLFLLFSANVFAGHIAGGEIYYKYLGPGSATGSSRYSITLRLFRECNPPAPPGGTGIAQLPGSVLLNVYNNTSPSSQYGSQLTAQLTGGFQQLAITTPNPCITNPPSVCYQIGSYTIPSIELPNTAAGYIVAYQTCCRTYGIDNLQGVQIPSVSYITDGATYTCQIPGTSQLSFGNNSSPVFALKDTTLVCNASPFKLDFSATDPDPGDSLSYAFCAAYDRGNTTSAGSTNYSSPPFNNINYVSGFSGAQPLGPNVTIDPVTGIISGRAPATGRYVVTVCITEWRNKVPISTHRKDFTLIVKDCQLTTAQLKPTYVNCDSTSVYFENQASSPITSYLWDFGEKNNATSTQPTPTHQYQDTGTYVLKLKVTNAAGCQDSTTATVKIYPGFTPQFNIKGSCYFNPYQFSDATIAKYGAVNSWRWNFGDTTTVADTATSKNSAWKYPVPMNAKVTLVVSSSKGCLDSTIQVLKVADKPTVNLPFRDTLICSIDTLVLKVNASNGATVNWVPNNTANQARILMANTANPLVFPKDTTSYIVTINDNGCINSDSVKVNVLNYITVQLGPDTTICATDSITLRPVSYALSYRWSPAYALNNAAIKNPLAAPLVNTTYQVLANLGKCQANAQIQLKVAPYPVISVFSRDTAICYGNSVPLHASSNASIFTWSPAGSMILANTLNPVAGPVRTTRYVLTVRDTSTAGCPKPVNNTVLVTVIPPMTVNAGSDTSVLANQPLQLNATGSGTLFSWFPATWLNNPRVANPIATIPASVDSIRYKVRVTDSIGCYGEDVMTVRIYKTGPEIFVPSAFSPNGDGRNDILKPIVVGIKQLFYFRIYNRWGQLLFSTSETGKGWDGTFSGVKQASGTYVYETQGVDYTGKNVLRKGTVVLIR</sequence>
<dbReference type="AlphaFoldDB" id="A0A8X8IF55"/>
<dbReference type="SMART" id="SM00089">
    <property type="entry name" value="PKD"/>
    <property type="match status" value="2"/>
</dbReference>
<dbReference type="Pfam" id="PF18911">
    <property type="entry name" value="PKD_4"/>
    <property type="match status" value="1"/>
</dbReference>
<feature type="domain" description="PKD" evidence="2">
    <location>
        <begin position="425"/>
        <end position="466"/>
    </location>
</feature>
<dbReference type="InterPro" id="IPR013783">
    <property type="entry name" value="Ig-like_fold"/>
</dbReference>
<comment type="caution">
    <text evidence="3">The sequence shown here is derived from an EMBL/GenBank/DDBJ whole genome shotgun (WGS) entry which is preliminary data.</text>
</comment>
<dbReference type="Gene3D" id="2.60.40.10">
    <property type="entry name" value="Immunoglobulins"/>
    <property type="match status" value="2"/>
</dbReference>
<dbReference type="InterPro" id="IPR026341">
    <property type="entry name" value="T9SS_type_B"/>
</dbReference>
<dbReference type="InterPro" id="IPR022409">
    <property type="entry name" value="PKD/Chitinase_dom"/>
</dbReference>